<dbReference type="RefSeq" id="WP_380075832.1">
    <property type="nucleotide sequence ID" value="NZ_JBHRZF010000025.1"/>
</dbReference>
<gene>
    <name evidence="1" type="ORF">ACFOPQ_02690</name>
</gene>
<dbReference type="Proteomes" id="UP001595748">
    <property type="component" value="Unassembled WGS sequence"/>
</dbReference>
<keyword evidence="2" id="KW-1185">Reference proteome</keyword>
<sequence>MQPFVFTVQPVKRMRAAMVSHGNMPTAPWQLPFEGKTCPQFLVPFESSVHVERELSLTPPPDEMTGVIARLKAQKTARPDIRGLTHLQLLWLRGVPEIPLADLNTILTAPTWTIYGAPGRGDNVVTFENDRVVNETFPSMGP</sequence>
<reference evidence="2" key="1">
    <citation type="journal article" date="2019" name="Int. J. Syst. Evol. Microbiol.">
        <title>The Global Catalogue of Microorganisms (GCM) 10K type strain sequencing project: providing services to taxonomists for standard genome sequencing and annotation.</title>
        <authorList>
            <consortium name="The Broad Institute Genomics Platform"/>
            <consortium name="The Broad Institute Genome Sequencing Center for Infectious Disease"/>
            <person name="Wu L."/>
            <person name="Ma J."/>
        </authorList>
    </citation>
    <scope>NUCLEOTIDE SEQUENCE [LARGE SCALE GENOMIC DNA]</scope>
    <source>
        <strain evidence="2">CCTCC AB 2013263</strain>
    </source>
</reference>
<name>A0ABV8A352_9DEIO</name>
<organism evidence="1 2">
    <name type="scientific">Deinococcus antarcticus</name>
    <dbReference type="NCBI Taxonomy" id="1298767"/>
    <lineage>
        <taxon>Bacteria</taxon>
        <taxon>Thermotogati</taxon>
        <taxon>Deinococcota</taxon>
        <taxon>Deinococci</taxon>
        <taxon>Deinococcales</taxon>
        <taxon>Deinococcaceae</taxon>
        <taxon>Deinococcus</taxon>
    </lineage>
</organism>
<comment type="caution">
    <text evidence="1">The sequence shown here is derived from an EMBL/GenBank/DDBJ whole genome shotgun (WGS) entry which is preliminary data.</text>
</comment>
<proteinExistence type="predicted"/>
<evidence type="ECO:0000313" key="2">
    <source>
        <dbReference type="Proteomes" id="UP001595748"/>
    </source>
</evidence>
<dbReference type="EMBL" id="JBHRZF010000025">
    <property type="protein sequence ID" value="MFC3859670.1"/>
    <property type="molecule type" value="Genomic_DNA"/>
</dbReference>
<evidence type="ECO:0000313" key="1">
    <source>
        <dbReference type="EMBL" id="MFC3859670.1"/>
    </source>
</evidence>
<protein>
    <submittedName>
        <fullName evidence="1">Uncharacterized protein</fullName>
    </submittedName>
</protein>
<accession>A0ABV8A352</accession>